<organism evidence="1 2">
    <name type="scientific">Octopus vulgaris</name>
    <name type="common">Common octopus</name>
    <dbReference type="NCBI Taxonomy" id="6645"/>
    <lineage>
        <taxon>Eukaryota</taxon>
        <taxon>Metazoa</taxon>
        <taxon>Spiralia</taxon>
        <taxon>Lophotrochozoa</taxon>
        <taxon>Mollusca</taxon>
        <taxon>Cephalopoda</taxon>
        <taxon>Coleoidea</taxon>
        <taxon>Octopodiformes</taxon>
        <taxon>Octopoda</taxon>
        <taxon>Incirrata</taxon>
        <taxon>Octopodidae</taxon>
        <taxon>Octopus</taxon>
    </lineage>
</organism>
<protein>
    <submittedName>
        <fullName evidence="1">Uncharacterized protein</fullName>
    </submittedName>
</protein>
<evidence type="ECO:0000313" key="1">
    <source>
        <dbReference type="EMBL" id="CAI9742293.1"/>
    </source>
</evidence>
<dbReference type="Proteomes" id="UP001162480">
    <property type="component" value="Chromosome 27"/>
</dbReference>
<name>A0AA36BX67_OCTVU</name>
<gene>
    <name evidence="1" type="ORF">OCTVUL_1B013144</name>
</gene>
<accession>A0AA36BX67</accession>
<reference evidence="1" key="1">
    <citation type="submission" date="2023-08" db="EMBL/GenBank/DDBJ databases">
        <authorList>
            <person name="Alioto T."/>
            <person name="Alioto T."/>
            <person name="Gomez Garrido J."/>
        </authorList>
    </citation>
    <scope>NUCLEOTIDE SEQUENCE</scope>
</reference>
<keyword evidence="2" id="KW-1185">Reference proteome</keyword>
<evidence type="ECO:0000313" key="2">
    <source>
        <dbReference type="Proteomes" id="UP001162480"/>
    </source>
</evidence>
<dbReference type="EMBL" id="OX597840">
    <property type="protein sequence ID" value="CAI9742293.1"/>
    <property type="molecule type" value="Genomic_DNA"/>
</dbReference>
<dbReference type="AlphaFoldDB" id="A0AA36BX67"/>
<proteinExistence type="predicted"/>
<sequence>MEVHHGALVPSGRRSNRKTKVMALIWFIFRLNISELHCQIQSDISVEVFEMPLLSRIDSPRLKAVK</sequence>